<feature type="domain" description="Nudix hydrolase" evidence="3">
    <location>
        <begin position="17"/>
        <end position="146"/>
    </location>
</feature>
<dbReference type="PROSITE" id="PS00893">
    <property type="entry name" value="NUDIX_BOX"/>
    <property type="match status" value="1"/>
</dbReference>
<dbReference type="PANTHER" id="PTHR43046:SF2">
    <property type="entry name" value="8-OXO-DGTP DIPHOSPHATASE-RELATED"/>
    <property type="match status" value="1"/>
</dbReference>
<proteinExistence type="predicted"/>
<dbReference type="InterPro" id="IPR020084">
    <property type="entry name" value="NUDIX_hydrolase_CS"/>
</dbReference>
<comment type="cofactor">
    <cofactor evidence="1">
        <name>Mg(2+)</name>
        <dbReference type="ChEBI" id="CHEBI:18420"/>
    </cofactor>
</comment>
<keyword evidence="2" id="KW-0378">Hydrolase</keyword>
<dbReference type="GO" id="GO:0016787">
    <property type="term" value="F:hydrolase activity"/>
    <property type="evidence" value="ECO:0007669"/>
    <property type="project" value="UniProtKB-KW"/>
</dbReference>
<dbReference type="PROSITE" id="PS51462">
    <property type="entry name" value="NUDIX"/>
    <property type="match status" value="1"/>
</dbReference>
<dbReference type="PANTHER" id="PTHR43046">
    <property type="entry name" value="GDP-MANNOSE MANNOSYL HYDROLASE"/>
    <property type="match status" value="1"/>
</dbReference>
<dbReference type="Gene3D" id="3.90.79.10">
    <property type="entry name" value="Nucleoside Triphosphate Pyrophosphohydrolase"/>
    <property type="match status" value="1"/>
</dbReference>
<dbReference type="InterPro" id="IPR000086">
    <property type="entry name" value="NUDIX_hydrolase_dom"/>
</dbReference>
<evidence type="ECO:0000256" key="2">
    <source>
        <dbReference type="ARBA" id="ARBA00022801"/>
    </source>
</evidence>
<dbReference type="CDD" id="cd04690">
    <property type="entry name" value="NUDIX_Hydrolase"/>
    <property type="match status" value="1"/>
</dbReference>
<dbReference type="STRING" id="1123357.SAMN02745244_01328"/>
<dbReference type="SUPFAM" id="SSF55811">
    <property type="entry name" value="Nudix"/>
    <property type="match status" value="1"/>
</dbReference>
<dbReference type="InterPro" id="IPR015797">
    <property type="entry name" value="NUDIX_hydrolase-like_dom_sf"/>
</dbReference>
<name>A0A1M6F0W1_9ACTN</name>
<evidence type="ECO:0000313" key="5">
    <source>
        <dbReference type="Proteomes" id="UP000184512"/>
    </source>
</evidence>
<dbReference type="AlphaFoldDB" id="A0A1M6F0W1"/>
<dbReference type="Pfam" id="PF00293">
    <property type="entry name" value="NUDIX"/>
    <property type="match status" value="1"/>
</dbReference>
<keyword evidence="5" id="KW-1185">Reference proteome</keyword>
<reference evidence="4 5" key="1">
    <citation type="submission" date="2016-11" db="EMBL/GenBank/DDBJ databases">
        <authorList>
            <person name="Jaros S."/>
            <person name="Januszkiewicz K."/>
            <person name="Wedrychowicz H."/>
        </authorList>
    </citation>
    <scope>NUCLEOTIDE SEQUENCE [LARGE SCALE GENOMIC DNA]</scope>
    <source>
        <strain evidence="4 5">DSM 12906</strain>
    </source>
</reference>
<protein>
    <submittedName>
        <fullName evidence="4">ADP-ribose pyrophosphatase YjhB, NUDIX family</fullName>
    </submittedName>
</protein>
<dbReference type="Proteomes" id="UP000184512">
    <property type="component" value="Unassembled WGS sequence"/>
</dbReference>
<evidence type="ECO:0000313" key="4">
    <source>
        <dbReference type="EMBL" id="SHI91281.1"/>
    </source>
</evidence>
<evidence type="ECO:0000259" key="3">
    <source>
        <dbReference type="PROSITE" id="PS51462"/>
    </source>
</evidence>
<organism evidence="4 5">
    <name type="scientific">Tessaracoccus bendigoensis DSM 12906</name>
    <dbReference type="NCBI Taxonomy" id="1123357"/>
    <lineage>
        <taxon>Bacteria</taxon>
        <taxon>Bacillati</taxon>
        <taxon>Actinomycetota</taxon>
        <taxon>Actinomycetes</taxon>
        <taxon>Propionibacteriales</taxon>
        <taxon>Propionibacteriaceae</taxon>
        <taxon>Tessaracoccus</taxon>
    </lineage>
</organism>
<sequence>MIINNEVNGSGYRRPVTPMIHVSAVVLNDTAGRVLMVRKRGTGMWMNPGGKPEPGESGSDCAAREVAEELRLELERDRLVFLGQFSAPAANEPGHTVVSLCFLWPDAVPVSLRPAAEIEAVRWVTPDELGDPTLAPLFVESIAPRLGGHWVG</sequence>
<gene>
    <name evidence="4" type="ORF">SAMN02745244_01328</name>
</gene>
<accession>A0A1M6F0W1</accession>
<dbReference type="EMBL" id="FQZG01000019">
    <property type="protein sequence ID" value="SHI91281.1"/>
    <property type="molecule type" value="Genomic_DNA"/>
</dbReference>
<evidence type="ECO:0000256" key="1">
    <source>
        <dbReference type="ARBA" id="ARBA00001946"/>
    </source>
</evidence>